<organism evidence="2 3">
    <name type="scientific">Halosimplex rubrum</name>
    <dbReference type="NCBI Taxonomy" id="869889"/>
    <lineage>
        <taxon>Archaea</taxon>
        <taxon>Methanobacteriati</taxon>
        <taxon>Methanobacteriota</taxon>
        <taxon>Stenosarchaea group</taxon>
        <taxon>Halobacteria</taxon>
        <taxon>Halobacteriales</taxon>
        <taxon>Haloarculaceae</taxon>
        <taxon>Halosimplex</taxon>
    </lineage>
</organism>
<evidence type="ECO:0000256" key="1">
    <source>
        <dbReference type="SAM" id="Phobius"/>
    </source>
</evidence>
<feature type="transmembrane region" description="Helical" evidence="1">
    <location>
        <begin position="109"/>
        <end position="128"/>
    </location>
</feature>
<sequence>MSALGRAIDLYGYVFHPITVLGVGSLLLIYHEWRERGADRTALWRRVGAFLGAGALALVPTAVFFLAFRGGLGRAVGGSSWRLDEMVAAGVLIAAGVTWLLWRRYEWGPIVPPAMVTFAAVTVPYAALAPVWDISGHVILALAPTLYLTLVDRRYAPLLAVPVLMVPTRVLVEAHTWAQSVAGFAVAAAITVGLYRVQAGSSDRRGAGSTAS</sequence>
<evidence type="ECO:0000313" key="3">
    <source>
        <dbReference type="Proteomes" id="UP000509667"/>
    </source>
</evidence>
<accession>A0A7D5T8R8</accession>
<proteinExistence type="predicted"/>
<keyword evidence="1" id="KW-0812">Transmembrane</keyword>
<dbReference type="AlphaFoldDB" id="A0A7D5T8R8"/>
<dbReference type="EMBL" id="CP058910">
    <property type="protein sequence ID" value="QLH80049.1"/>
    <property type="molecule type" value="Genomic_DNA"/>
</dbReference>
<name>A0A7D5T8R8_9EURY</name>
<feature type="transmembrane region" description="Helical" evidence="1">
    <location>
        <begin position="86"/>
        <end position="102"/>
    </location>
</feature>
<keyword evidence="1" id="KW-0472">Membrane</keyword>
<dbReference type="OrthoDB" id="342273at2157"/>
<gene>
    <name evidence="2" type="ORF">HZS55_18060</name>
</gene>
<dbReference type="KEGG" id="hrr:HZS55_18060"/>
<dbReference type="Proteomes" id="UP000509667">
    <property type="component" value="Chromosome"/>
</dbReference>
<feature type="transmembrane region" description="Helical" evidence="1">
    <location>
        <begin position="177"/>
        <end position="195"/>
    </location>
</feature>
<keyword evidence="1" id="KW-1133">Transmembrane helix</keyword>
<keyword evidence="3" id="KW-1185">Reference proteome</keyword>
<reference evidence="2 3" key="1">
    <citation type="submission" date="2020-07" db="EMBL/GenBank/DDBJ databases">
        <title>Halosimplex pelagicum sp. nov. and Halosimplex rubrum sp. nov., isolated from salted brown alga Laminaria, and emended description of the genus Halosimplex.</title>
        <authorList>
            <person name="Cui H."/>
        </authorList>
    </citation>
    <scope>NUCLEOTIDE SEQUENCE [LARGE SCALE GENOMIC DNA]</scope>
    <source>
        <strain evidence="2 3">R27</strain>
    </source>
</reference>
<evidence type="ECO:0000313" key="2">
    <source>
        <dbReference type="EMBL" id="QLH80049.1"/>
    </source>
</evidence>
<feature type="transmembrane region" description="Helical" evidence="1">
    <location>
        <begin position="12"/>
        <end position="31"/>
    </location>
</feature>
<protein>
    <submittedName>
        <fullName evidence="2">Phosphoesterase</fullName>
    </submittedName>
</protein>
<feature type="transmembrane region" description="Helical" evidence="1">
    <location>
        <begin position="43"/>
        <end position="66"/>
    </location>
</feature>